<feature type="transmembrane region" description="Helical" evidence="2">
    <location>
        <begin position="44"/>
        <end position="68"/>
    </location>
</feature>
<feature type="transmembrane region" description="Helical" evidence="2">
    <location>
        <begin position="88"/>
        <end position="106"/>
    </location>
</feature>
<evidence type="ECO:0000256" key="1">
    <source>
        <dbReference type="SAM" id="MobiDB-lite"/>
    </source>
</evidence>
<feature type="transmembrane region" description="Helical" evidence="2">
    <location>
        <begin position="6"/>
        <end position="32"/>
    </location>
</feature>
<dbReference type="OrthoDB" id="3265526at2759"/>
<sequence length="282" mass="31846">MAGARYLYGPMFIGVFFNMILYGVLLVQLLLYYQSSKVKKDAAWIRLFLVYLFVAETTNTALSMYIMYEPLVILHDNPAATTYFPTLLPAQPILSVFIAAPVQMFYGWRINKITKNKYITLFICCMSLLEMAGGTWLGYTVVHVQLFSKKPELHWPAILWLLPSAISDVFITAALVYNLLPSIAKNDTVSLSFRLDISQKLMYGSTTLLRNFVWDFALSKLYTNALLSSLNARVGWGRAMNTHTARNVLFDNSDDIGDPGSYVQRPDPGSDLSCPTEVTRSR</sequence>
<dbReference type="AlphaFoldDB" id="A0A0D7A3P4"/>
<feature type="transmembrane region" description="Helical" evidence="2">
    <location>
        <begin position="157"/>
        <end position="180"/>
    </location>
</feature>
<evidence type="ECO:0000313" key="3">
    <source>
        <dbReference type="EMBL" id="KIY44999.1"/>
    </source>
</evidence>
<dbReference type="PANTHER" id="PTHR40465:SF1">
    <property type="entry name" value="DUF6534 DOMAIN-CONTAINING PROTEIN"/>
    <property type="match status" value="1"/>
</dbReference>
<keyword evidence="2" id="KW-1133">Transmembrane helix</keyword>
<protein>
    <submittedName>
        <fullName evidence="3">Uncharacterized protein</fullName>
    </submittedName>
</protein>
<proteinExistence type="predicted"/>
<feature type="transmembrane region" description="Helical" evidence="2">
    <location>
        <begin position="118"/>
        <end position="137"/>
    </location>
</feature>
<name>A0A0D7A3P4_9AGAR</name>
<dbReference type="Proteomes" id="UP000054144">
    <property type="component" value="Unassembled WGS sequence"/>
</dbReference>
<evidence type="ECO:0000256" key="2">
    <source>
        <dbReference type="SAM" id="Phobius"/>
    </source>
</evidence>
<feature type="region of interest" description="Disordered" evidence="1">
    <location>
        <begin position="258"/>
        <end position="282"/>
    </location>
</feature>
<organism evidence="3 4">
    <name type="scientific">Fistulina hepatica ATCC 64428</name>
    <dbReference type="NCBI Taxonomy" id="1128425"/>
    <lineage>
        <taxon>Eukaryota</taxon>
        <taxon>Fungi</taxon>
        <taxon>Dikarya</taxon>
        <taxon>Basidiomycota</taxon>
        <taxon>Agaricomycotina</taxon>
        <taxon>Agaricomycetes</taxon>
        <taxon>Agaricomycetidae</taxon>
        <taxon>Agaricales</taxon>
        <taxon>Fistulinaceae</taxon>
        <taxon>Fistulina</taxon>
    </lineage>
</organism>
<keyword evidence="2" id="KW-0812">Transmembrane</keyword>
<dbReference type="PANTHER" id="PTHR40465">
    <property type="entry name" value="CHROMOSOME 1, WHOLE GENOME SHOTGUN SEQUENCE"/>
    <property type="match status" value="1"/>
</dbReference>
<evidence type="ECO:0000313" key="4">
    <source>
        <dbReference type="Proteomes" id="UP000054144"/>
    </source>
</evidence>
<dbReference type="EMBL" id="KN882063">
    <property type="protein sequence ID" value="KIY44999.1"/>
    <property type="molecule type" value="Genomic_DNA"/>
</dbReference>
<reference evidence="3 4" key="1">
    <citation type="journal article" date="2015" name="Fungal Genet. Biol.">
        <title>Evolution of novel wood decay mechanisms in Agaricales revealed by the genome sequences of Fistulina hepatica and Cylindrobasidium torrendii.</title>
        <authorList>
            <person name="Floudas D."/>
            <person name="Held B.W."/>
            <person name="Riley R."/>
            <person name="Nagy L.G."/>
            <person name="Koehler G."/>
            <person name="Ransdell A.S."/>
            <person name="Younus H."/>
            <person name="Chow J."/>
            <person name="Chiniquy J."/>
            <person name="Lipzen A."/>
            <person name="Tritt A."/>
            <person name="Sun H."/>
            <person name="Haridas S."/>
            <person name="LaButti K."/>
            <person name="Ohm R.A."/>
            <person name="Kues U."/>
            <person name="Blanchette R.A."/>
            <person name="Grigoriev I.V."/>
            <person name="Minto R.E."/>
            <person name="Hibbett D.S."/>
        </authorList>
    </citation>
    <scope>NUCLEOTIDE SEQUENCE [LARGE SCALE GENOMIC DNA]</scope>
    <source>
        <strain evidence="3 4">ATCC 64428</strain>
    </source>
</reference>
<keyword evidence="2" id="KW-0472">Membrane</keyword>
<gene>
    <name evidence="3" type="ORF">FISHEDRAFT_77027</name>
</gene>
<keyword evidence="4" id="KW-1185">Reference proteome</keyword>
<accession>A0A0D7A3P4</accession>